<dbReference type="Proteomes" id="UP000323597">
    <property type="component" value="Chromosome D05"/>
</dbReference>
<dbReference type="EMBL" id="CM017653">
    <property type="protein sequence ID" value="TYI83655.1"/>
    <property type="molecule type" value="Genomic_DNA"/>
</dbReference>
<sequence>MEKSCMSHYLCVMTDSRSRSKPFKSILALVICSQYCRKPNRVV</sequence>
<protein>
    <submittedName>
        <fullName evidence="1">Uncharacterized protein</fullName>
    </submittedName>
</protein>
<evidence type="ECO:0000313" key="1">
    <source>
        <dbReference type="EMBL" id="TYI83655.1"/>
    </source>
</evidence>
<gene>
    <name evidence="1" type="ORF">E1A91_D05G308600v1</name>
</gene>
<evidence type="ECO:0000313" key="2">
    <source>
        <dbReference type="Proteomes" id="UP000323597"/>
    </source>
</evidence>
<keyword evidence="2" id="KW-1185">Reference proteome</keyword>
<dbReference type="AlphaFoldDB" id="A0A5D2V305"/>
<reference evidence="1 2" key="1">
    <citation type="submission" date="2019-07" db="EMBL/GenBank/DDBJ databases">
        <title>WGS assembly of Gossypium mustelinum.</title>
        <authorList>
            <person name="Chen Z.J."/>
            <person name="Sreedasyam A."/>
            <person name="Ando A."/>
            <person name="Song Q."/>
            <person name="De L."/>
            <person name="Hulse-Kemp A."/>
            <person name="Ding M."/>
            <person name="Ye W."/>
            <person name="Kirkbride R."/>
            <person name="Jenkins J."/>
            <person name="Plott C."/>
            <person name="Lovell J."/>
            <person name="Lin Y.-M."/>
            <person name="Vaughn R."/>
            <person name="Liu B."/>
            <person name="Li W."/>
            <person name="Simpson S."/>
            <person name="Scheffler B."/>
            <person name="Saski C."/>
            <person name="Grover C."/>
            <person name="Hu G."/>
            <person name="Conover J."/>
            <person name="Carlson J."/>
            <person name="Shu S."/>
            <person name="Boston L."/>
            <person name="Williams M."/>
            <person name="Peterson D."/>
            <person name="Mcgee K."/>
            <person name="Jones D."/>
            <person name="Wendel J."/>
            <person name="Stelly D."/>
            <person name="Grimwood J."/>
            <person name="Schmutz J."/>
        </authorList>
    </citation>
    <scope>NUCLEOTIDE SEQUENCE [LARGE SCALE GENOMIC DNA]</scope>
    <source>
        <strain evidence="1">1408120.09</strain>
    </source>
</reference>
<organism evidence="1 2">
    <name type="scientific">Gossypium mustelinum</name>
    <name type="common">Cotton</name>
    <name type="synonym">Gossypium caicoense</name>
    <dbReference type="NCBI Taxonomy" id="34275"/>
    <lineage>
        <taxon>Eukaryota</taxon>
        <taxon>Viridiplantae</taxon>
        <taxon>Streptophyta</taxon>
        <taxon>Embryophyta</taxon>
        <taxon>Tracheophyta</taxon>
        <taxon>Spermatophyta</taxon>
        <taxon>Magnoliopsida</taxon>
        <taxon>eudicotyledons</taxon>
        <taxon>Gunneridae</taxon>
        <taxon>Pentapetalae</taxon>
        <taxon>rosids</taxon>
        <taxon>malvids</taxon>
        <taxon>Malvales</taxon>
        <taxon>Malvaceae</taxon>
        <taxon>Malvoideae</taxon>
        <taxon>Gossypium</taxon>
    </lineage>
</organism>
<name>A0A5D2V305_GOSMU</name>
<proteinExistence type="predicted"/>
<accession>A0A5D2V305</accession>